<accession>A0A1D2A3W4</accession>
<feature type="transmembrane region" description="Helical" evidence="7">
    <location>
        <begin position="314"/>
        <end position="337"/>
    </location>
</feature>
<feature type="transmembrane region" description="Helical" evidence="7">
    <location>
        <begin position="253"/>
        <end position="278"/>
    </location>
</feature>
<keyword evidence="4 7" id="KW-1133">Transmembrane helix</keyword>
<dbReference type="AlphaFoldDB" id="A0A1D2A3W4"/>
<reference evidence="8" key="1">
    <citation type="submission" date="2015-08" db="EMBL/GenBank/DDBJ databases">
        <authorList>
            <person name="Babu N.S."/>
            <person name="Beckwith C.J."/>
            <person name="Beseler K.G."/>
            <person name="Brison A."/>
            <person name="Carone J.V."/>
            <person name="Caskin T.P."/>
            <person name="Diamond M."/>
            <person name="Durham M.E."/>
            <person name="Foxe J.M."/>
            <person name="Go M."/>
            <person name="Henderson B.A."/>
            <person name="Jones I.B."/>
            <person name="McGettigan J.A."/>
            <person name="Micheletti S.J."/>
            <person name="Nasrallah M.E."/>
            <person name="Ortiz D."/>
            <person name="Piller C.R."/>
            <person name="Privatt S.R."/>
            <person name="Schneider S.L."/>
            <person name="Sharp S."/>
            <person name="Smith T.C."/>
            <person name="Stanton J.D."/>
            <person name="Ullery H.E."/>
            <person name="Wilson R.J."/>
            <person name="Serrano M.G."/>
            <person name="Buck G."/>
            <person name="Lee V."/>
            <person name="Wang Y."/>
            <person name="Carvalho R."/>
            <person name="Voegtly L."/>
            <person name="Shi R."/>
            <person name="Duckworth R."/>
            <person name="Johnson A."/>
            <person name="Loviza R."/>
            <person name="Walstead R."/>
            <person name="Shah Z."/>
            <person name="Kiflezghi M."/>
            <person name="Wade K."/>
            <person name="Ball S.L."/>
            <person name="Bradley K.W."/>
            <person name="Asai D.J."/>
            <person name="Bowman C.A."/>
            <person name="Russell D.A."/>
            <person name="Pope W.H."/>
            <person name="Jacobs-Sera D."/>
            <person name="Hendrix R.W."/>
            <person name="Hatfull G.F."/>
        </authorList>
    </citation>
    <scope>NUCLEOTIDE SEQUENCE</scope>
</reference>
<dbReference type="GO" id="GO:0033281">
    <property type="term" value="C:TAT protein transport complex"/>
    <property type="evidence" value="ECO:0007669"/>
    <property type="project" value="TreeGrafter"/>
</dbReference>
<evidence type="ECO:0000256" key="7">
    <source>
        <dbReference type="SAM" id="Phobius"/>
    </source>
</evidence>
<proteinExistence type="inferred from homology"/>
<dbReference type="EMBL" id="GDKF01004947">
    <property type="protein sequence ID" value="JAT73675.1"/>
    <property type="molecule type" value="Transcribed_RNA"/>
</dbReference>
<feature type="transmembrane region" description="Helical" evidence="7">
    <location>
        <begin position="123"/>
        <end position="141"/>
    </location>
</feature>
<evidence type="ECO:0000256" key="5">
    <source>
        <dbReference type="ARBA" id="ARBA00023136"/>
    </source>
</evidence>
<evidence type="ECO:0000256" key="1">
    <source>
        <dbReference type="ARBA" id="ARBA00004141"/>
    </source>
</evidence>
<feature type="non-terminal residue" evidence="8">
    <location>
        <position position="1"/>
    </location>
</feature>
<feature type="region of interest" description="Disordered" evidence="6">
    <location>
        <begin position="57"/>
        <end position="84"/>
    </location>
</feature>
<sequence length="347" mass="37851">RKVCNLMRGVFQQASKMMLASTIGCRVRPFEAGCQPCRPAHRHIAGKRVTRTWSARQRIRPKASEDDAARNDRASELDSFPPTLDAEDTRTAVARWLNPDEEELTQGFEMPIWDHLDELRERVLVGGIAAAVAVLTCFAFSKDLVLFLEAPVAQQGVRFLQLSPGEFFFTTLKVGGYTGILLAMPTVLYEIIAYVIPGLTRSERSFLAPVVFGSSALFYLGLFFSYEVLAPAALSFFVSYADGAVESLWSIDQYFSFVLVLMLSTGLAFQVPVLQVLLGQLGIVSSRAMLAQWKYVVVGATVAAAVLTPSTDPFTQTLLAVPLVGLYMAGAGAVRLIENRKAAAGPA</sequence>
<name>A0A1D2A3W4_AUXPR</name>
<dbReference type="GO" id="GO:0065002">
    <property type="term" value="P:intracellular protein transmembrane transport"/>
    <property type="evidence" value="ECO:0007669"/>
    <property type="project" value="TreeGrafter"/>
</dbReference>
<dbReference type="InterPro" id="IPR002033">
    <property type="entry name" value="TatC"/>
</dbReference>
<dbReference type="PROSITE" id="PS01218">
    <property type="entry name" value="TATC"/>
    <property type="match status" value="1"/>
</dbReference>
<keyword evidence="3 7" id="KW-0812">Transmembrane</keyword>
<feature type="transmembrane region" description="Helical" evidence="7">
    <location>
        <begin position="217"/>
        <end position="241"/>
    </location>
</feature>
<dbReference type="Pfam" id="PF00902">
    <property type="entry name" value="TatC"/>
    <property type="match status" value="1"/>
</dbReference>
<keyword evidence="5 7" id="KW-0472">Membrane</keyword>
<evidence type="ECO:0000313" key="8">
    <source>
        <dbReference type="EMBL" id="JAT73675.1"/>
    </source>
</evidence>
<evidence type="ECO:0000256" key="6">
    <source>
        <dbReference type="SAM" id="MobiDB-lite"/>
    </source>
</evidence>
<organism evidence="8">
    <name type="scientific">Auxenochlorella protothecoides</name>
    <name type="common">Green microalga</name>
    <name type="synonym">Chlorella protothecoides</name>
    <dbReference type="NCBI Taxonomy" id="3075"/>
    <lineage>
        <taxon>Eukaryota</taxon>
        <taxon>Viridiplantae</taxon>
        <taxon>Chlorophyta</taxon>
        <taxon>core chlorophytes</taxon>
        <taxon>Trebouxiophyceae</taxon>
        <taxon>Chlorellales</taxon>
        <taxon>Chlorellaceae</taxon>
        <taxon>Auxenochlorella</taxon>
    </lineage>
</organism>
<feature type="transmembrane region" description="Helical" evidence="7">
    <location>
        <begin position="174"/>
        <end position="196"/>
    </location>
</feature>
<dbReference type="NCBIfam" id="TIGR00945">
    <property type="entry name" value="tatC"/>
    <property type="match status" value="1"/>
</dbReference>
<evidence type="ECO:0000256" key="4">
    <source>
        <dbReference type="ARBA" id="ARBA00022989"/>
    </source>
</evidence>
<dbReference type="PANTHER" id="PTHR30371:SF0">
    <property type="entry name" value="SEC-INDEPENDENT PROTEIN TRANSLOCASE PROTEIN TATC, CHLOROPLASTIC-RELATED"/>
    <property type="match status" value="1"/>
</dbReference>
<gene>
    <name evidence="8" type="ORF">g.24445</name>
</gene>
<dbReference type="PRINTS" id="PR01840">
    <property type="entry name" value="TATCFAMILY"/>
</dbReference>
<comment type="subcellular location">
    <subcellularLocation>
        <location evidence="1">Membrane</location>
        <topology evidence="1">Multi-pass membrane protein</topology>
    </subcellularLocation>
</comment>
<dbReference type="PANTHER" id="PTHR30371">
    <property type="entry name" value="SEC-INDEPENDENT PROTEIN TRANSLOCASE PROTEIN TATC"/>
    <property type="match status" value="1"/>
</dbReference>
<evidence type="ECO:0008006" key="9">
    <source>
        <dbReference type="Google" id="ProtNLM"/>
    </source>
</evidence>
<dbReference type="GO" id="GO:0009977">
    <property type="term" value="F:proton motive force dependent protein transmembrane transporter activity"/>
    <property type="evidence" value="ECO:0007669"/>
    <property type="project" value="TreeGrafter"/>
</dbReference>
<evidence type="ECO:0000256" key="3">
    <source>
        <dbReference type="ARBA" id="ARBA00022692"/>
    </source>
</evidence>
<comment type="similarity">
    <text evidence="2">Belongs to the TatC family.</text>
</comment>
<feature type="compositionally biased region" description="Basic and acidic residues" evidence="6">
    <location>
        <begin position="62"/>
        <end position="76"/>
    </location>
</feature>
<feature type="transmembrane region" description="Helical" evidence="7">
    <location>
        <begin position="290"/>
        <end position="308"/>
    </location>
</feature>
<dbReference type="InterPro" id="IPR019820">
    <property type="entry name" value="Sec-indep_translocase_CS"/>
</dbReference>
<dbReference type="GO" id="GO:0043953">
    <property type="term" value="P:protein transport by the Tat complex"/>
    <property type="evidence" value="ECO:0007669"/>
    <property type="project" value="TreeGrafter"/>
</dbReference>
<protein>
    <recommendedName>
        <fullName evidence="9">Sec-independent protein translocase protein TATC, chloroplastic</fullName>
    </recommendedName>
</protein>
<dbReference type="HAMAP" id="MF_00902">
    <property type="entry name" value="TatC"/>
    <property type="match status" value="1"/>
</dbReference>
<evidence type="ECO:0000256" key="2">
    <source>
        <dbReference type="ARBA" id="ARBA00008882"/>
    </source>
</evidence>